<evidence type="ECO:0000313" key="3">
    <source>
        <dbReference type="EMBL" id="KAH7307845.1"/>
    </source>
</evidence>
<comment type="caution">
    <text evidence="3">The sequence shown here is derived from an EMBL/GenBank/DDBJ whole genome shotgun (WGS) entry which is preliminary data.</text>
</comment>
<dbReference type="Proteomes" id="UP000825935">
    <property type="component" value="Chromosome 22"/>
</dbReference>
<dbReference type="Pfam" id="PF12854">
    <property type="entry name" value="PPR_1"/>
    <property type="match status" value="1"/>
</dbReference>
<dbReference type="InterPro" id="IPR011990">
    <property type="entry name" value="TPR-like_helical_dom_sf"/>
</dbReference>
<feature type="repeat" description="PPR" evidence="2">
    <location>
        <begin position="529"/>
        <end position="564"/>
    </location>
</feature>
<gene>
    <name evidence="3" type="ORF">KP509_22G079900</name>
</gene>
<dbReference type="GO" id="GO:0009451">
    <property type="term" value="P:RNA modification"/>
    <property type="evidence" value="ECO:0007669"/>
    <property type="project" value="InterPro"/>
</dbReference>
<dbReference type="GO" id="GO:0003723">
    <property type="term" value="F:RNA binding"/>
    <property type="evidence" value="ECO:0007669"/>
    <property type="project" value="InterPro"/>
</dbReference>
<dbReference type="Pfam" id="PF13041">
    <property type="entry name" value="PPR_2"/>
    <property type="match status" value="4"/>
</dbReference>
<dbReference type="InterPro" id="IPR046960">
    <property type="entry name" value="PPR_At4g14850-like_plant"/>
</dbReference>
<accession>A0A8T2S6U3</accession>
<keyword evidence="1" id="KW-0677">Repeat</keyword>
<dbReference type="EMBL" id="CM035427">
    <property type="protein sequence ID" value="KAH7307845.1"/>
    <property type="molecule type" value="Genomic_DNA"/>
</dbReference>
<feature type="repeat" description="PPR" evidence="2">
    <location>
        <begin position="325"/>
        <end position="359"/>
    </location>
</feature>
<evidence type="ECO:0000256" key="1">
    <source>
        <dbReference type="ARBA" id="ARBA00022737"/>
    </source>
</evidence>
<feature type="repeat" description="PPR" evidence="2">
    <location>
        <begin position="188"/>
        <end position="222"/>
    </location>
</feature>
<evidence type="ECO:0000256" key="2">
    <source>
        <dbReference type="PROSITE-ProRule" id="PRU00708"/>
    </source>
</evidence>
<dbReference type="OMA" id="YPSECIG"/>
<feature type="repeat" description="PPR" evidence="2">
    <location>
        <begin position="392"/>
        <end position="426"/>
    </location>
</feature>
<organism evidence="3 4">
    <name type="scientific">Ceratopteris richardii</name>
    <name type="common">Triangle waterfern</name>
    <dbReference type="NCBI Taxonomy" id="49495"/>
    <lineage>
        <taxon>Eukaryota</taxon>
        <taxon>Viridiplantae</taxon>
        <taxon>Streptophyta</taxon>
        <taxon>Embryophyta</taxon>
        <taxon>Tracheophyta</taxon>
        <taxon>Polypodiopsida</taxon>
        <taxon>Polypodiidae</taxon>
        <taxon>Polypodiales</taxon>
        <taxon>Pteridineae</taxon>
        <taxon>Pteridaceae</taxon>
        <taxon>Parkerioideae</taxon>
        <taxon>Ceratopteris</taxon>
    </lineage>
</organism>
<dbReference type="PROSITE" id="PS51375">
    <property type="entry name" value="PPR"/>
    <property type="match status" value="7"/>
</dbReference>
<feature type="repeat" description="PPR" evidence="2">
    <location>
        <begin position="290"/>
        <end position="324"/>
    </location>
</feature>
<dbReference type="FunFam" id="1.25.40.10:FF:000031">
    <property type="entry name" value="Pentatricopeptide repeat-containing protein mitochondrial"/>
    <property type="match status" value="2"/>
</dbReference>
<dbReference type="SUPFAM" id="SSF48452">
    <property type="entry name" value="TPR-like"/>
    <property type="match status" value="1"/>
</dbReference>
<dbReference type="PANTHER" id="PTHR24015:SF548">
    <property type="entry name" value="OS08G0340900 PROTEIN"/>
    <property type="match status" value="1"/>
</dbReference>
<dbReference type="AlphaFoldDB" id="A0A8T2S6U3"/>
<name>A0A8T2S6U3_CERRI</name>
<dbReference type="NCBIfam" id="TIGR00756">
    <property type="entry name" value="PPR"/>
    <property type="match status" value="6"/>
</dbReference>
<dbReference type="PANTHER" id="PTHR24015">
    <property type="entry name" value="OS07G0578800 PROTEIN-RELATED"/>
    <property type="match status" value="1"/>
</dbReference>
<dbReference type="Gene3D" id="1.25.40.10">
    <property type="entry name" value="Tetratricopeptide repeat domain"/>
    <property type="match status" value="4"/>
</dbReference>
<proteinExistence type="predicted"/>
<feature type="repeat" description="PPR" evidence="2">
    <location>
        <begin position="427"/>
        <end position="461"/>
    </location>
</feature>
<dbReference type="OrthoDB" id="185373at2759"/>
<dbReference type="FunFam" id="1.25.40.10:FF:000285">
    <property type="entry name" value="Pentatricopeptide repeat-containing protein, chloroplastic"/>
    <property type="match status" value="1"/>
</dbReference>
<protein>
    <recommendedName>
        <fullName evidence="5">Pentatricopeptide repeat-containing protein</fullName>
    </recommendedName>
</protein>
<keyword evidence="4" id="KW-1185">Reference proteome</keyword>
<feature type="repeat" description="PPR" evidence="2">
    <location>
        <begin position="494"/>
        <end position="528"/>
    </location>
</feature>
<sequence>MNERTWMAKPYPSECIGLADEGHHLSCGKVSYHRRCLEPFLHEKRININRLSGKLSGYKDASKPIFLSKEEAAKIPASTLKTNAIKEPASVNGLFKFSTTDQGSQLNQSVRKADKSHASGKSSRISSYVAVLRNCAKHRDLHKGRLLHEDIMKAGFLEECSDALVTMYAKCGLLTKAKEILNTYPSRDVLSWTALISGYAQKGLGKDALDYFEKMQGAGLSPDAVTFACILKACGSIGAADKGERIHDEIAYQGLLESDVVLGTALVDMYAKCGALGKAQQVFQKLFSRNVITWSALITGYCQHGEGAKAFECYEQMQCENLFPDAKTYACILKACGDIRELDKGEKIHDEILRQGLLDNDIVLGTALVYMYAQCGVLIKAQETFNRLPYRDVTSWSALIEGYTQHGQCEKAMEYFEQMRAEGISPNVVTFTSMLKACAAVGAIAKGEKIHDEISKEGLLGSSILLDTALVDMYAKCGVVSRAHKVLNGLYSRDISTWAALIAGYAQQGHCEQAIICLEQMQEEGLSPDHTIFSSLLNACSHLGRVDEGHMYFALLTKRFGVKPDLEHYTCIVDLLGRAGHIDKAVRVIQEMPYSNNIEVWSALLAACRQWGNTYIGKWAFEHAVQLDKKNTAAYVIMADLYASAAMREDAKGIQVLGVENEA</sequence>
<dbReference type="InterPro" id="IPR002885">
    <property type="entry name" value="PPR_rpt"/>
</dbReference>
<dbReference type="FunFam" id="1.25.40.10:FF:000090">
    <property type="entry name" value="Pentatricopeptide repeat-containing protein, chloroplastic"/>
    <property type="match status" value="1"/>
</dbReference>
<evidence type="ECO:0000313" key="4">
    <source>
        <dbReference type="Proteomes" id="UP000825935"/>
    </source>
</evidence>
<evidence type="ECO:0008006" key="5">
    <source>
        <dbReference type="Google" id="ProtNLM"/>
    </source>
</evidence>
<reference evidence="3" key="1">
    <citation type="submission" date="2021-08" db="EMBL/GenBank/DDBJ databases">
        <title>WGS assembly of Ceratopteris richardii.</title>
        <authorList>
            <person name="Marchant D.B."/>
            <person name="Chen G."/>
            <person name="Jenkins J."/>
            <person name="Shu S."/>
            <person name="Leebens-Mack J."/>
            <person name="Grimwood J."/>
            <person name="Schmutz J."/>
            <person name="Soltis P."/>
            <person name="Soltis D."/>
            <person name="Chen Z.-H."/>
        </authorList>
    </citation>
    <scope>NUCLEOTIDE SEQUENCE</scope>
    <source>
        <strain evidence="3">Whitten #5841</strain>
        <tissue evidence="3">Leaf</tissue>
    </source>
</reference>